<evidence type="ECO:0000313" key="4">
    <source>
        <dbReference type="Proteomes" id="UP000319449"/>
    </source>
</evidence>
<keyword evidence="4" id="KW-1185">Reference proteome</keyword>
<evidence type="ECO:0000256" key="2">
    <source>
        <dbReference type="SAM" id="SignalP"/>
    </source>
</evidence>
<sequence length="419" mass="45462">MKRSAILLAATVVLLTAAARARAATLDDLQQQIDTLNSQVKTLKEGGKTAESTAGNGSLKNIWNKTRFGGYGELDYVFRKENGNGNGGNTLEPRRVVLYIDSELADWLTFNTELEWEHGGVPDGGPDGGVSVEQAFLDTKLSRAFNVKAGVMLVPVGAINPYHEPTSFNSTTRPQLDQVIIPSTWSEMGAGIHGELGDRVNYQLLAMTGLDGLQVGEDKGFSAANGIREGRQSFSPKDSNRNFAVTGRLEVRPITNLYTNLSFHSANSAPSGKPTAYTTVAAFDGKYSIGDFDIAGEYAHVYQDNPAVLSDEIGHNMSGYWVEGGYHVMPKGLKKGKLADADAVIFARWSEFDTQQGSIANPSKASGRFDRNYTTFGLAFKPTTTMVVKADYQFYGDKRSAGETALDNDKFQVTLGFVF</sequence>
<dbReference type="SUPFAM" id="SSF56935">
    <property type="entry name" value="Porins"/>
    <property type="match status" value="1"/>
</dbReference>
<proteinExistence type="predicted"/>
<protein>
    <recommendedName>
        <fullName evidence="5">Porin</fullName>
    </recommendedName>
</protein>
<organism evidence="3 4">
    <name type="scientific">Geobacter argillaceus</name>
    <dbReference type="NCBI Taxonomy" id="345631"/>
    <lineage>
        <taxon>Bacteria</taxon>
        <taxon>Pseudomonadati</taxon>
        <taxon>Thermodesulfobacteriota</taxon>
        <taxon>Desulfuromonadia</taxon>
        <taxon>Geobacterales</taxon>
        <taxon>Geobacteraceae</taxon>
        <taxon>Geobacter</taxon>
    </lineage>
</organism>
<evidence type="ECO:0000313" key="3">
    <source>
        <dbReference type="EMBL" id="TWJ19211.1"/>
    </source>
</evidence>
<name>A0A562VN60_9BACT</name>
<evidence type="ECO:0000256" key="1">
    <source>
        <dbReference type="SAM" id="Coils"/>
    </source>
</evidence>
<keyword evidence="1" id="KW-0175">Coiled coil</keyword>
<dbReference type="RefSeq" id="WP_145021742.1">
    <property type="nucleotide sequence ID" value="NZ_VLLN01000010.1"/>
</dbReference>
<dbReference type="EMBL" id="VLLN01000010">
    <property type="protein sequence ID" value="TWJ19211.1"/>
    <property type="molecule type" value="Genomic_DNA"/>
</dbReference>
<dbReference type="Proteomes" id="UP000319449">
    <property type="component" value="Unassembled WGS sequence"/>
</dbReference>
<feature type="signal peptide" evidence="2">
    <location>
        <begin position="1"/>
        <end position="23"/>
    </location>
</feature>
<evidence type="ECO:0008006" key="5">
    <source>
        <dbReference type="Google" id="ProtNLM"/>
    </source>
</evidence>
<dbReference type="AlphaFoldDB" id="A0A562VN60"/>
<dbReference type="InterPro" id="IPR023614">
    <property type="entry name" value="Porin_dom_sf"/>
</dbReference>
<gene>
    <name evidence="3" type="ORF">JN12_01902</name>
</gene>
<feature type="coiled-coil region" evidence="1">
    <location>
        <begin position="19"/>
        <end position="46"/>
    </location>
</feature>
<reference evidence="3 4" key="1">
    <citation type="submission" date="2019-07" db="EMBL/GenBank/DDBJ databases">
        <title>Genomic Encyclopedia of Archaeal and Bacterial Type Strains, Phase II (KMG-II): from individual species to whole genera.</title>
        <authorList>
            <person name="Goeker M."/>
        </authorList>
    </citation>
    <scope>NUCLEOTIDE SEQUENCE [LARGE SCALE GENOMIC DNA]</scope>
    <source>
        <strain evidence="3 4">ATCC BAA-1139</strain>
    </source>
</reference>
<keyword evidence="2" id="KW-0732">Signal</keyword>
<dbReference type="OrthoDB" id="9768080at2"/>
<feature type="chain" id="PRO_5021925749" description="Porin" evidence="2">
    <location>
        <begin position="24"/>
        <end position="419"/>
    </location>
</feature>
<accession>A0A562VN60</accession>
<comment type="caution">
    <text evidence="3">The sequence shown here is derived from an EMBL/GenBank/DDBJ whole genome shotgun (WGS) entry which is preliminary data.</text>
</comment>
<dbReference type="Gene3D" id="2.40.160.10">
    <property type="entry name" value="Porin"/>
    <property type="match status" value="1"/>
</dbReference>